<dbReference type="EMBL" id="DVGK01000083">
    <property type="protein sequence ID" value="HIR13755.1"/>
    <property type="molecule type" value="Genomic_DNA"/>
</dbReference>
<dbReference type="InterPro" id="IPR050834">
    <property type="entry name" value="Glycosyltransf_2"/>
</dbReference>
<accession>A0A9D1D8Y4</accession>
<name>A0A9D1D8Y4_9FIRM</name>
<evidence type="ECO:0000313" key="3">
    <source>
        <dbReference type="Proteomes" id="UP000886757"/>
    </source>
</evidence>
<protein>
    <submittedName>
        <fullName evidence="2">Glycosyltransferase family 2 protein</fullName>
    </submittedName>
</protein>
<sequence>MADNGSKGREEGSGLKPLVSVIIPAYRCAATISQALDSALVQEVSLEILVLNDQSPDELDQVMERYSSFAQIRYFHNKEKLGASGSRNRGVRLARGEYVAFLDADDWWAPGKLKAQLAIMKKEKVVLCATGRELVTPEGKLTGRVIGVREKITYPRLLLHNCINCSSVLLRTEVARENPMEHEDSHEDYILWLNLLKKYRRAAAVNQPLLKYRLSASGKSGNKLASAGKTYKAYRYHGFGPVRAALCFAAYSVNGVRKYLFSYIK</sequence>
<comment type="caution">
    <text evidence="2">The sequence shown here is derived from an EMBL/GenBank/DDBJ whole genome shotgun (WGS) entry which is preliminary data.</text>
</comment>
<evidence type="ECO:0000259" key="1">
    <source>
        <dbReference type="Pfam" id="PF00535"/>
    </source>
</evidence>
<dbReference type="SUPFAM" id="SSF53448">
    <property type="entry name" value="Nucleotide-diphospho-sugar transferases"/>
    <property type="match status" value="1"/>
</dbReference>
<dbReference type="InterPro" id="IPR001173">
    <property type="entry name" value="Glyco_trans_2-like"/>
</dbReference>
<dbReference type="PANTHER" id="PTHR43685">
    <property type="entry name" value="GLYCOSYLTRANSFERASE"/>
    <property type="match status" value="1"/>
</dbReference>
<dbReference type="AlphaFoldDB" id="A0A9D1D8Y4"/>
<dbReference type="InterPro" id="IPR029044">
    <property type="entry name" value="Nucleotide-diphossugar_trans"/>
</dbReference>
<dbReference type="PANTHER" id="PTHR43685:SF2">
    <property type="entry name" value="GLYCOSYLTRANSFERASE 2-LIKE DOMAIN-CONTAINING PROTEIN"/>
    <property type="match status" value="1"/>
</dbReference>
<feature type="domain" description="Glycosyltransferase 2-like" evidence="1">
    <location>
        <begin position="20"/>
        <end position="145"/>
    </location>
</feature>
<dbReference type="CDD" id="cd00761">
    <property type="entry name" value="Glyco_tranf_GTA_type"/>
    <property type="match status" value="1"/>
</dbReference>
<reference evidence="2" key="1">
    <citation type="submission" date="2020-10" db="EMBL/GenBank/DDBJ databases">
        <authorList>
            <person name="Gilroy R."/>
        </authorList>
    </citation>
    <scope>NUCLEOTIDE SEQUENCE</scope>
    <source>
        <strain evidence="2">ChiSjej4B22-8148</strain>
    </source>
</reference>
<reference evidence="2" key="2">
    <citation type="journal article" date="2021" name="PeerJ">
        <title>Extensive microbial diversity within the chicken gut microbiome revealed by metagenomics and culture.</title>
        <authorList>
            <person name="Gilroy R."/>
            <person name="Ravi A."/>
            <person name="Getino M."/>
            <person name="Pursley I."/>
            <person name="Horton D.L."/>
            <person name="Alikhan N.F."/>
            <person name="Baker D."/>
            <person name="Gharbi K."/>
            <person name="Hall N."/>
            <person name="Watson M."/>
            <person name="Adriaenssens E.M."/>
            <person name="Foster-Nyarko E."/>
            <person name="Jarju S."/>
            <person name="Secka A."/>
            <person name="Antonio M."/>
            <person name="Oren A."/>
            <person name="Chaudhuri R.R."/>
            <person name="La Ragione R."/>
            <person name="Hildebrand F."/>
            <person name="Pallen M.J."/>
        </authorList>
    </citation>
    <scope>NUCLEOTIDE SEQUENCE</scope>
    <source>
        <strain evidence="2">ChiSjej4B22-8148</strain>
    </source>
</reference>
<dbReference type="Proteomes" id="UP000886757">
    <property type="component" value="Unassembled WGS sequence"/>
</dbReference>
<dbReference type="Pfam" id="PF00535">
    <property type="entry name" value="Glycos_transf_2"/>
    <property type="match status" value="1"/>
</dbReference>
<gene>
    <name evidence="2" type="ORF">IAB31_07515</name>
</gene>
<evidence type="ECO:0000313" key="2">
    <source>
        <dbReference type="EMBL" id="HIR13755.1"/>
    </source>
</evidence>
<organism evidence="2 3">
    <name type="scientific">Candidatus Choladousia intestinavium</name>
    <dbReference type="NCBI Taxonomy" id="2840727"/>
    <lineage>
        <taxon>Bacteria</taxon>
        <taxon>Bacillati</taxon>
        <taxon>Bacillota</taxon>
        <taxon>Clostridia</taxon>
        <taxon>Lachnospirales</taxon>
        <taxon>Lachnospiraceae</taxon>
        <taxon>Lachnospiraceae incertae sedis</taxon>
        <taxon>Candidatus Choladousia</taxon>
    </lineage>
</organism>
<dbReference type="Gene3D" id="3.90.550.10">
    <property type="entry name" value="Spore Coat Polysaccharide Biosynthesis Protein SpsA, Chain A"/>
    <property type="match status" value="1"/>
</dbReference>
<proteinExistence type="predicted"/>